<dbReference type="GO" id="GO:0004148">
    <property type="term" value="F:dihydrolipoyl dehydrogenase (NADH) activity"/>
    <property type="evidence" value="ECO:0007669"/>
    <property type="project" value="TreeGrafter"/>
</dbReference>
<evidence type="ECO:0000313" key="12">
    <source>
        <dbReference type="EMBL" id="ADN49478.1"/>
    </source>
</evidence>
<evidence type="ECO:0000259" key="11">
    <source>
        <dbReference type="Pfam" id="PF07992"/>
    </source>
</evidence>
<dbReference type="KEGG" id="vdi:Vdis_0063"/>
<protein>
    <submittedName>
        <fullName evidence="12">FAD-dependent pyridine nucleotide-disulfide oxidoreductase</fullName>
    </submittedName>
</protein>
<sequence length="484" mass="52864">MLGKYPVFPPTDPEFEDPPKLDKYDVVVIGGGGGGYHGAFELSKGGLKVLMVDDKGNLGGNCLYEGCIPSKSVYMTIYLMEKIRGILNSVGNKDINAVRVLWENAIDHKDNVQYIRYLQHIREIKGHENVDFVKGIAEVIDEHRVRVRAIDGSWTKDVEARQLLIATGSVPIKIPVPGADLAIGSQELFGYKTSYRKIPNDVVIIGGGYIGVEVASVLGSMGIKATIVEMLPRILTGWDNDVVSKIEEKLKSKGVEVLTNSKVIGIKEEGGQKIVEFERPDGSRGYVAGSEVIMAVGRKPYVEGLDKLGIVEKGHVDVESSMRTKAPNTYAAGDVIGKYMLYHAAVKESVVAAWNILHGKPIYEVNFNSIPMAIFTEPEAAMVGLNEDAAKARGINYVTVSYPLEDDAYAQIMGVREGWVKLIIERESQRIIGGVVYGEAASLIINEIALAVSVNARVKDIALLAHQHPTIFEAIDRAAIRFSL</sequence>
<dbReference type="OrthoDB" id="27922at2157"/>
<evidence type="ECO:0000256" key="2">
    <source>
        <dbReference type="ARBA" id="ARBA00007532"/>
    </source>
</evidence>
<dbReference type="PANTHER" id="PTHR22912">
    <property type="entry name" value="DISULFIDE OXIDOREDUCTASE"/>
    <property type="match status" value="1"/>
</dbReference>
<keyword evidence="7" id="KW-1015">Disulfide bond</keyword>
<dbReference type="AlphaFoldDB" id="E1QS85"/>
<dbReference type="PIRSF" id="PIRSF000350">
    <property type="entry name" value="Mercury_reductase_MerA"/>
    <property type="match status" value="1"/>
</dbReference>
<dbReference type="InterPro" id="IPR001100">
    <property type="entry name" value="Pyr_nuc-diS_OxRdtase"/>
</dbReference>
<evidence type="ECO:0000256" key="6">
    <source>
        <dbReference type="ARBA" id="ARBA00023027"/>
    </source>
</evidence>
<dbReference type="InterPro" id="IPR036188">
    <property type="entry name" value="FAD/NAD-bd_sf"/>
</dbReference>
<keyword evidence="6" id="KW-0520">NAD</keyword>
<dbReference type="STRING" id="572478.Vdis_0063"/>
<evidence type="ECO:0000256" key="7">
    <source>
        <dbReference type="ARBA" id="ARBA00023157"/>
    </source>
</evidence>
<dbReference type="InterPro" id="IPR012999">
    <property type="entry name" value="Pyr_OxRdtase_I_AS"/>
</dbReference>
<dbReference type="EMBL" id="CP002100">
    <property type="protein sequence ID" value="ADN49478.1"/>
    <property type="molecule type" value="Genomic_DNA"/>
</dbReference>
<dbReference type="PRINTS" id="PR00368">
    <property type="entry name" value="FADPNR"/>
</dbReference>
<dbReference type="GO" id="GO:0050660">
    <property type="term" value="F:flavin adenine dinucleotide binding"/>
    <property type="evidence" value="ECO:0007669"/>
    <property type="project" value="TreeGrafter"/>
</dbReference>
<evidence type="ECO:0000256" key="9">
    <source>
        <dbReference type="RuleBase" id="RU003691"/>
    </source>
</evidence>
<dbReference type="GO" id="GO:0006103">
    <property type="term" value="P:2-oxoglutarate metabolic process"/>
    <property type="evidence" value="ECO:0007669"/>
    <property type="project" value="TreeGrafter"/>
</dbReference>
<comment type="cofactor">
    <cofactor evidence="1">
        <name>FAD</name>
        <dbReference type="ChEBI" id="CHEBI:57692"/>
    </cofactor>
</comment>
<name>E1QS85_VULDI</name>
<dbReference type="SUPFAM" id="SSF55424">
    <property type="entry name" value="FAD/NAD-linked reductases, dimerisation (C-terminal) domain"/>
    <property type="match status" value="1"/>
</dbReference>
<proteinExistence type="inferred from homology"/>
<dbReference type="FunFam" id="3.30.390.30:FF:000001">
    <property type="entry name" value="Dihydrolipoyl dehydrogenase"/>
    <property type="match status" value="1"/>
</dbReference>
<evidence type="ECO:0000256" key="4">
    <source>
        <dbReference type="ARBA" id="ARBA00022827"/>
    </source>
</evidence>
<evidence type="ECO:0000256" key="5">
    <source>
        <dbReference type="ARBA" id="ARBA00023002"/>
    </source>
</evidence>
<dbReference type="Gene3D" id="3.30.390.30">
    <property type="match status" value="1"/>
</dbReference>
<dbReference type="Proteomes" id="UP000006681">
    <property type="component" value="Chromosome"/>
</dbReference>
<feature type="domain" description="Pyridine nucleotide-disulphide oxidoreductase dimerisation" evidence="10">
    <location>
        <begin position="370"/>
        <end position="478"/>
    </location>
</feature>
<keyword evidence="4 9" id="KW-0274">FAD</keyword>
<dbReference type="InterPro" id="IPR023753">
    <property type="entry name" value="FAD/NAD-binding_dom"/>
</dbReference>
<evidence type="ECO:0000256" key="8">
    <source>
        <dbReference type="ARBA" id="ARBA00023284"/>
    </source>
</evidence>
<dbReference type="SUPFAM" id="SSF51905">
    <property type="entry name" value="FAD/NAD(P)-binding domain"/>
    <property type="match status" value="1"/>
</dbReference>
<dbReference type="InterPro" id="IPR016156">
    <property type="entry name" value="FAD/NAD-linked_Rdtase_dimer_sf"/>
</dbReference>
<comment type="similarity">
    <text evidence="2 9">Belongs to the class-I pyridine nucleotide-disulfide oxidoreductase family.</text>
</comment>
<dbReference type="NCBIfam" id="NF004943">
    <property type="entry name" value="PRK06292.2-1"/>
    <property type="match status" value="1"/>
</dbReference>
<keyword evidence="3 9" id="KW-0285">Flavoprotein</keyword>
<evidence type="ECO:0000256" key="3">
    <source>
        <dbReference type="ARBA" id="ARBA00022630"/>
    </source>
</evidence>
<evidence type="ECO:0000256" key="1">
    <source>
        <dbReference type="ARBA" id="ARBA00001974"/>
    </source>
</evidence>
<accession>E1QS85</accession>
<dbReference type="PRINTS" id="PR00411">
    <property type="entry name" value="PNDRDTASEI"/>
</dbReference>
<evidence type="ECO:0000259" key="10">
    <source>
        <dbReference type="Pfam" id="PF02852"/>
    </source>
</evidence>
<dbReference type="eggNOG" id="arCOG01068">
    <property type="taxonomic scope" value="Archaea"/>
</dbReference>
<reference evidence="13" key="2">
    <citation type="journal article" date="2010" name="Stand. Genomic Sci.">
        <title>Complete genome sequence of Vulcanisaeta distributa type strain (IC-017T).</title>
        <authorList>
            <person name="Mavromatis K."/>
            <person name="Sikorski J."/>
            <person name="Pabst E."/>
            <person name="Teshima H."/>
            <person name="Lapidus A."/>
            <person name="Lucas S."/>
            <person name="Nolan M."/>
            <person name="Glavina Del Rio T."/>
            <person name="Cheng J."/>
            <person name="Bruce D."/>
            <person name="Goodwin L."/>
            <person name="Pitluck S."/>
            <person name="Liolios K."/>
            <person name="Ivanova N."/>
            <person name="Mikhailova N."/>
            <person name="Pati A."/>
            <person name="Chen A."/>
            <person name="Palaniappan K."/>
            <person name="Land M."/>
            <person name="Hauser L."/>
            <person name="Chang Y."/>
            <person name="Jeffries C."/>
            <person name="Rohde M."/>
            <person name="Spring S."/>
            <person name="Goker M."/>
            <person name="Wirth R."/>
            <person name="Woyke T."/>
            <person name="Bristow J."/>
            <person name="Eisen J."/>
            <person name="Markowitz V."/>
            <person name="Hugenholtz P."/>
            <person name="Klenk H."/>
            <person name="Kyrpides N."/>
        </authorList>
    </citation>
    <scope>NUCLEOTIDE SEQUENCE [LARGE SCALE GENOMIC DNA]</scope>
    <source>
        <strain evidence="13">DSM 14429 / JCM 11212 / NBRC 100878 / IC-017</strain>
    </source>
</reference>
<keyword evidence="5 9" id="KW-0560">Oxidoreductase</keyword>
<dbReference type="PROSITE" id="PS00076">
    <property type="entry name" value="PYRIDINE_REDOX_1"/>
    <property type="match status" value="1"/>
</dbReference>
<dbReference type="Pfam" id="PF02852">
    <property type="entry name" value="Pyr_redox_dim"/>
    <property type="match status" value="1"/>
</dbReference>
<dbReference type="RefSeq" id="WP_013335203.1">
    <property type="nucleotide sequence ID" value="NC_014537.1"/>
</dbReference>
<dbReference type="InterPro" id="IPR004099">
    <property type="entry name" value="Pyr_nucl-diS_OxRdtase_dimer"/>
</dbReference>
<dbReference type="Pfam" id="PF07992">
    <property type="entry name" value="Pyr_redox_2"/>
    <property type="match status" value="1"/>
</dbReference>
<keyword evidence="8 9" id="KW-0676">Redox-active center</keyword>
<organism evidence="12 13">
    <name type="scientific">Vulcanisaeta distributa (strain DSM 14429 / JCM 11212 / NBRC 100878 / IC-017)</name>
    <dbReference type="NCBI Taxonomy" id="572478"/>
    <lineage>
        <taxon>Archaea</taxon>
        <taxon>Thermoproteota</taxon>
        <taxon>Thermoprotei</taxon>
        <taxon>Thermoproteales</taxon>
        <taxon>Thermoproteaceae</taxon>
        <taxon>Vulcanisaeta</taxon>
    </lineage>
</organism>
<keyword evidence="13" id="KW-1185">Reference proteome</keyword>
<dbReference type="HOGENOM" id="CLU_016755_0_2_2"/>
<dbReference type="InterPro" id="IPR050151">
    <property type="entry name" value="Class-I_Pyr_Nuc-Dis_Oxidored"/>
</dbReference>
<dbReference type="PANTHER" id="PTHR22912:SF151">
    <property type="entry name" value="DIHYDROLIPOYL DEHYDROGENASE, MITOCHONDRIAL"/>
    <property type="match status" value="1"/>
</dbReference>
<reference evidence="12 13" key="1">
    <citation type="journal article" date="2010" name="Stand. Genomic Sci.">
        <title>Complete genome sequence of Vulcanisaeta distributa type strain (IC-017).</title>
        <authorList>
            <person name="Mavromatis K."/>
            <person name="Sikorski J."/>
            <person name="Pabst E."/>
            <person name="Teshima H."/>
            <person name="Lapidus A."/>
            <person name="Lucas S."/>
            <person name="Nolan M."/>
            <person name="Glavina Del Rio T."/>
            <person name="Cheng J.F."/>
            <person name="Bruce D."/>
            <person name="Goodwin L."/>
            <person name="Pitluck S."/>
            <person name="Liolios K."/>
            <person name="Ivanova N."/>
            <person name="Mikhailova N."/>
            <person name="Pati A."/>
            <person name="Chen A."/>
            <person name="Palaniappan K."/>
            <person name="Land M."/>
            <person name="Hauser L."/>
            <person name="Chang Y.J."/>
            <person name="Jeffries C.D."/>
            <person name="Rohde M."/>
            <person name="Spring S."/>
            <person name="Goker M."/>
            <person name="Wirth R."/>
            <person name="Woyke T."/>
            <person name="Bristow J."/>
            <person name="Eisen J.A."/>
            <person name="Markowitz V."/>
            <person name="Hugenholtz P."/>
            <person name="Klenk H.P."/>
            <person name="Kyrpides N.C."/>
        </authorList>
    </citation>
    <scope>NUCLEOTIDE SEQUENCE [LARGE SCALE GENOMIC DNA]</scope>
    <source>
        <strain evidence="13">DSM 14429 / JCM 11212 / NBRC 100878 / IC-017</strain>
    </source>
</reference>
<evidence type="ECO:0000313" key="13">
    <source>
        <dbReference type="Proteomes" id="UP000006681"/>
    </source>
</evidence>
<dbReference type="Gene3D" id="3.50.50.60">
    <property type="entry name" value="FAD/NAD(P)-binding domain"/>
    <property type="match status" value="2"/>
</dbReference>
<dbReference type="GeneID" id="9750976"/>
<feature type="domain" description="FAD/NAD(P)-binding" evidence="11">
    <location>
        <begin position="24"/>
        <end position="348"/>
    </location>
</feature>
<gene>
    <name evidence="12" type="ordered locus">Vdis_0063</name>
</gene>